<organism evidence="2">
    <name type="scientific">mine drainage metagenome</name>
    <dbReference type="NCBI Taxonomy" id="410659"/>
    <lineage>
        <taxon>unclassified sequences</taxon>
        <taxon>metagenomes</taxon>
        <taxon>ecological metagenomes</taxon>
    </lineage>
</organism>
<dbReference type="EMBL" id="MLJW01009028">
    <property type="protein sequence ID" value="OIQ63417.1"/>
    <property type="molecule type" value="Genomic_DNA"/>
</dbReference>
<gene>
    <name evidence="2" type="ORF">GALL_550420</name>
</gene>
<name>A0A1J5NW26_9ZZZZ</name>
<comment type="caution">
    <text evidence="2">The sequence shown here is derived from an EMBL/GenBank/DDBJ whole genome shotgun (WGS) entry which is preliminary data.</text>
</comment>
<proteinExistence type="predicted"/>
<sequence length="188" mass="20810">MRFQLRLAKAGRVCGTSPHIRHPVSRLPNSMPAERDVECAHEPAHDFYPAPPRRRCRRQCSRRTGTGQGKRRSETAAAARQSERSQTGRQGTVRPQDPSRSDADAGGRLLRQGLHRGRASAADQWRDLAGDAVVAQSQLGASRHGRAARAVVGEGAQGRRLAWHIGRRHVAATRRPDVHWPRQPSGWP</sequence>
<dbReference type="AlphaFoldDB" id="A0A1J5NW26"/>
<accession>A0A1J5NW26</accession>
<reference evidence="2" key="1">
    <citation type="submission" date="2016-10" db="EMBL/GenBank/DDBJ databases">
        <title>Sequence of Gallionella enrichment culture.</title>
        <authorList>
            <person name="Poehlein A."/>
            <person name="Muehling M."/>
            <person name="Daniel R."/>
        </authorList>
    </citation>
    <scope>NUCLEOTIDE SEQUENCE</scope>
</reference>
<feature type="compositionally biased region" description="Basic residues" evidence="1">
    <location>
        <begin position="52"/>
        <end position="61"/>
    </location>
</feature>
<evidence type="ECO:0000256" key="1">
    <source>
        <dbReference type="SAM" id="MobiDB-lite"/>
    </source>
</evidence>
<feature type="region of interest" description="Disordered" evidence="1">
    <location>
        <begin position="43"/>
        <end position="106"/>
    </location>
</feature>
<protein>
    <submittedName>
        <fullName evidence="2">Uncharacterized protein</fullName>
    </submittedName>
</protein>
<evidence type="ECO:0000313" key="2">
    <source>
        <dbReference type="EMBL" id="OIQ63417.1"/>
    </source>
</evidence>